<keyword evidence="1" id="KW-0732">Signal</keyword>
<feature type="non-terminal residue" evidence="2">
    <location>
        <position position="44"/>
    </location>
</feature>
<evidence type="ECO:0000313" key="3">
    <source>
        <dbReference type="Proteomes" id="UP000263596"/>
    </source>
</evidence>
<sequence>MKKTMSLMAIAVMSTAILAGCQDMSPSNQRIGAAALGGAVGGGV</sequence>
<reference evidence="2 3" key="1">
    <citation type="journal article" date="2018" name="Nat. Biotechnol.">
        <title>A standardized bacterial taxonomy based on genome phylogeny substantially revises the tree of life.</title>
        <authorList>
            <person name="Parks D.H."/>
            <person name="Chuvochina M."/>
            <person name="Waite D.W."/>
            <person name="Rinke C."/>
            <person name="Skarshewski A."/>
            <person name="Chaumeil P.A."/>
            <person name="Hugenholtz P."/>
        </authorList>
    </citation>
    <scope>NUCLEOTIDE SEQUENCE [LARGE SCALE GENOMIC DNA]</scope>
    <source>
        <strain evidence="2">UBA9669</strain>
    </source>
</reference>
<dbReference type="PROSITE" id="PS51257">
    <property type="entry name" value="PROKAR_LIPOPROTEIN"/>
    <property type="match status" value="1"/>
</dbReference>
<organism evidence="2 3">
    <name type="scientific">Acinetobacter ursingii</name>
    <dbReference type="NCBI Taxonomy" id="108980"/>
    <lineage>
        <taxon>Bacteria</taxon>
        <taxon>Pseudomonadati</taxon>
        <taxon>Pseudomonadota</taxon>
        <taxon>Gammaproteobacteria</taxon>
        <taxon>Moraxellales</taxon>
        <taxon>Moraxellaceae</taxon>
        <taxon>Acinetobacter</taxon>
    </lineage>
</organism>
<feature type="chain" id="PRO_5017711833" evidence="1">
    <location>
        <begin position="20"/>
        <end position="44"/>
    </location>
</feature>
<protein>
    <submittedName>
        <fullName evidence="2">DNA transfer protein p32</fullName>
    </submittedName>
</protein>
<name>A0A3D2SLT2_9GAMM</name>
<proteinExistence type="predicted"/>
<evidence type="ECO:0000313" key="2">
    <source>
        <dbReference type="EMBL" id="HCK30419.1"/>
    </source>
</evidence>
<dbReference type="Proteomes" id="UP000263596">
    <property type="component" value="Unassembled WGS sequence"/>
</dbReference>
<dbReference type="AlphaFoldDB" id="A0A3D2SLT2"/>
<dbReference type="EMBL" id="DPVE01000163">
    <property type="protein sequence ID" value="HCK30419.1"/>
    <property type="molecule type" value="Genomic_DNA"/>
</dbReference>
<comment type="caution">
    <text evidence="2">The sequence shown here is derived from an EMBL/GenBank/DDBJ whole genome shotgun (WGS) entry which is preliminary data.</text>
</comment>
<feature type="signal peptide" evidence="1">
    <location>
        <begin position="1"/>
        <end position="19"/>
    </location>
</feature>
<gene>
    <name evidence="2" type="ORF">DHW29_09650</name>
</gene>
<evidence type="ECO:0000256" key="1">
    <source>
        <dbReference type="SAM" id="SignalP"/>
    </source>
</evidence>
<accession>A0A3D2SLT2</accession>